<dbReference type="Gramene" id="KOM56238">
    <property type="protein sequence ID" value="KOM56238"/>
    <property type="gene ID" value="LR48_Vigan10g213000"/>
</dbReference>
<dbReference type="AlphaFoldDB" id="A0A0L9VMQ0"/>
<accession>A0A0L9VMQ0</accession>
<evidence type="ECO:0000313" key="2">
    <source>
        <dbReference type="Proteomes" id="UP000053144"/>
    </source>
</evidence>
<gene>
    <name evidence="1" type="ORF">LR48_Vigan10g213000</name>
</gene>
<protein>
    <submittedName>
        <fullName evidence="1">Uncharacterized protein</fullName>
    </submittedName>
</protein>
<sequence length="83" mass="9536">MAEGVRLPNGGGDGGVCRGKFLVLVVYRFGVGEDDEGSRVEWRDCYGGNSLKWALLRSDGCDLRFRKREEDDARRWWSRELRP</sequence>
<name>A0A0L9VMQ0_PHAAN</name>
<reference evidence="2" key="1">
    <citation type="journal article" date="2015" name="Proc. Natl. Acad. Sci. U.S.A.">
        <title>Genome sequencing of adzuki bean (Vigna angularis) provides insight into high starch and low fat accumulation and domestication.</title>
        <authorList>
            <person name="Yang K."/>
            <person name="Tian Z."/>
            <person name="Chen C."/>
            <person name="Luo L."/>
            <person name="Zhao B."/>
            <person name="Wang Z."/>
            <person name="Yu L."/>
            <person name="Li Y."/>
            <person name="Sun Y."/>
            <person name="Li W."/>
            <person name="Chen Y."/>
            <person name="Li Y."/>
            <person name="Zhang Y."/>
            <person name="Ai D."/>
            <person name="Zhao J."/>
            <person name="Shang C."/>
            <person name="Ma Y."/>
            <person name="Wu B."/>
            <person name="Wang M."/>
            <person name="Gao L."/>
            <person name="Sun D."/>
            <person name="Zhang P."/>
            <person name="Guo F."/>
            <person name="Wang W."/>
            <person name="Li Y."/>
            <person name="Wang J."/>
            <person name="Varshney R.K."/>
            <person name="Wang J."/>
            <person name="Ling H.Q."/>
            <person name="Wan P."/>
        </authorList>
    </citation>
    <scope>NUCLEOTIDE SEQUENCE</scope>
    <source>
        <strain evidence="2">cv. Jingnong 6</strain>
    </source>
</reference>
<evidence type="ECO:0000313" key="1">
    <source>
        <dbReference type="EMBL" id="KOM56238.1"/>
    </source>
</evidence>
<dbReference type="Proteomes" id="UP000053144">
    <property type="component" value="Chromosome 10"/>
</dbReference>
<organism evidence="1 2">
    <name type="scientific">Phaseolus angularis</name>
    <name type="common">Azuki bean</name>
    <name type="synonym">Vigna angularis</name>
    <dbReference type="NCBI Taxonomy" id="3914"/>
    <lineage>
        <taxon>Eukaryota</taxon>
        <taxon>Viridiplantae</taxon>
        <taxon>Streptophyta</taxon>
        <taxon>Embryophyta</taxon>
        <taxon>Tracheophyta</taxon>
        <taxon>Spermatophyta</taxon>
        <taxon>Magnoliopsida</taxon>
        <taxon>eudicotyledons</taxon>
        <taxon>Gunneridae</taxon>
        <taxon>Pentapetalae</taxon>
        <taxon>rosids</taxon>
        <taxon>fabids</taxon>
        <taxon>Fabales</taxon>
        <taxon>Fabaceae</taxon>
        <taxon>Papilionoideae</taxon>
        <taxon>50 kb inversion clade</taxon>
        <taxon>NPAAA clade</taxon>
        <taxon>indigoferoid/millettioid clade</taxon>
        <taxon>Phaseoleae</taxon>
        <taxon>Vigna</taxon>
    </lineage>
</organism>
<proteinExistence type="predicted"/>
<dbReference type="EMBL" id="CM003380">
    <property type="protein sequence ID" value="KOM56238.1"/>
    <property type="molecule type" value="Genomic_DNA"/>
</dbReference>